<evidence type="ECO:0000256" key="11">
    <source>
        <dbReference type="ARBA" id="ARBA00023170"/>
    </source>
</evidence>
<dbReference type="InterPro" id="IPR042372">
    <property type="entry name" value="IL15RA"/>
</dbReference>
<feature type="region of interest" description="Disordered" evidence="18">
    <location>
        <begin position="214"/>
        <end position="248"/>
    </location>
</feature>
<evidence type="ECO:0000313" key="22">
    <source>
        <dbReference type="Proteomes" id="UP000694394"/>
    </source>
</evidence>
<keyword evidence="13" id="KW-0539">Nucleus</keyword>
<dbReference type="GO" id="GO:0042010">
    <property type="term" value="F:interleukin-15 receptor activity"/>
    <property type="evidence" value="ECO:0007669"/>
    <property type="project" value="InterPro"/>
</dbReference>
<dbReference type="SUPFAM" id="SSF57535">
    <property type="entry name" value="Complement control module/SCR domain"/>
    <property type="match status" value="1"/>
</dbReference>
<evidence type="ECO:0000256" key="16">
    <source>
        <dbReference type="ARBA" id="ARBA00069591"/>
    </source>
</evidence>
<keyword evidence="3" id="KW-0964">Secreted</keyword>
<evidence type="ECO:0000256" key="13">
    <source>
        <dbReference type="ARBA" id="ARBA00023242"/>
    </source>
</evidence>
<feature type="compositionally biased region" description="Polar residues" evidence="18">
    <location>
        <begin position="169"/>
        <end position="178"/>
    </location>
</feature>
<keyword evidence="10" id="KW-1015">Disulfide bond</keyword>
<comment type="subcellular location">
    <subcellularLocation>
        <location evidence="2">Cell surface</location>
    </subcellularLocation>
    <subcellularLocation>
        <location evidence="14">Nucleus membrane</location>
        <topology evidence="14">Single-pass type I membrane protein</topology>
    </subcellularLocation>
    <subcellularLocation>
        <location evidence="1">Secreted</location>
        <location evidence="1">Extracellular space</location>
    </subcellularLocation>
</comment>
<dbReference type="GO" id="GO:0031410">
    <property type="term" value="C:cytoplasmic vesicle"/>
    <property type="evidence" value="ECO:0007669"/>
    <property type="project" value="UniProtKB-ARBA"/>
</dbReference>
<keyword evidence="9" id="KW-0472">Membrane</keyword>
<evidence type="ECO:0000256" key="7">
    <source>
        <dbReference type="ARBA" id="ARBA00022729"/>
    </source>
</evidence>
<dbReference type="PANTHER" id="PTHR15060">
    <property type="entry name" value="INTERLEUKIN-15 RECEPTOR SUBUNIT ALPHA"/>
    <property type="match status" value="1"/>
</dbReference>
<dbReference type="PANTHER" id="PTHR15060:SF0">
    <property type="entry name" value="INTERLEUKIN-15 RECEPTOR SUBUNIT ALPHA"/>
    <property type="match status" value="1"/>
</dbReference>
<dbReference type="Proteomes" id="UP000694394">
    <property type="component" value="Chromosome 25"/>
</dbReference>
<evidence type="ECO:0000256" key="4">
    <source>
        <dbReference type="ARBA" id="ARBA00022553"/>
    </source>
</evidence>
<evidence type="ECO:0000256" key="8">
    <source>
        <dbReference type="ARBA" id="ARBA00022989"/>
    </source>
</evidence>
<dbReference type="CDD" id="cd00033">
    <property type="entry name" value="CCP"/>
    <property type="match status" value="1"/>
</dbReference>
<feature type="compositionally biased region" description="Pro residues" evidence="18">
    <location>
        <begin position="146"/>
        <end position="157"/>
    </location>
</feature>
<dbReference type="SMART" id="SM00032">
    <property type="entry name" value="CCP"/>
    <property type="match status" value="1"/>
</dbReference>
<evidence type="ECO:0000256" key="18">
    <source>
        <dbReference type="SAM" id="MobiDB-lite"/>
    </source>
</evidence>
<feature type="compositionally biased region" description="Low complexity" evidence="18">
    <location>
        <begin position="117"/>
        <end position="145"/>
    </location>
</feature>
<accession>A0A8C5UWC8</accession>
<dbReference type="GO" id="GO:0005886">
    <property type="term" value="C:plasma membrane"/>
    <property type="evidence" value="ECO:0007669"/>
    <property type="project" value="UniProtKB-ARBA"/>
</dbReference>
<evidence type="ECO:0000256" key="12">
    <source>
        <dbReference type="ARBA" id="ARBA00023180"/>
    </source>
</evidence>
<dbReference type="EMBL" id="ABDC03028690">
    <property type="status" value="NOT_ANNOTATED_CDS"/>
    <property type="molecule type" value="Genomic_DNA"/>
</dbReference>
<dbReference type="GO" id="GO:0009986">
    <property type="term" value="C:cell surface"/>
    <property type="evidence" value="ECO:0007669"/>
    <property type="project" value="UniProtKB-SubCell"/>
</dbReference>
<keyword evidence="22" id="KW-1185">Reference proteome</keyword>
<evidence type="ECO:0000256" key="3">
    <source>
        <dbReference type="ARBA" id="ARBA00022525"/>
    </source>
</evidence>
<feature type="chain" id="PRO_5034194151" description="Interleukin-15 receptor subunit alpha" evidence="19">
    <location>
        <begin position="29"/>
        <end position="248"/>
    </location>
</feature>
<keyword evidence="11" id="KW-0675">Receptor</keyword>
<evidence type="ECO:0000256" key="9">
    <source>
        <dbReference type="ARBA" id="ARBA00023136"/>
    </source>
</evidence>
<evidence type="ECO:0000256" key="5">
    <source>
        <dbReference type="ARBA" id="ARBA00022659"/>
    </source>
</evidence>
<dbReference type="InterPro" id="IPR000436">
    <property type="entry name" value="Sushi_SCR_CCP_dom"/>
</dbReference>
<sequence>GRPRRADGCRKRLFTAAVFSSLPSTLTGITCPTPTSVEHAGIRVKSYSVHSRERYVCNSGFKRKAGTSSLTQCMFNETTQTAHWTAPNLKCIRDPSLTHQRPVPFSTATTARVTLQPESPSPSGKASSPGADTTVAAETAVAPHSPSKPPSAGPPGPGGQESSQAPSQTTAVGTSEGTPSAPRQPPGHSEPSSTSPSLLCVAGVALLAPCCLQSRQSSRPNNVEMATVEAQPMTSSREEDAETGPHAL</sequence>
<evidence type="ECO:0000256" key="10">
    <source>
        <dbReference type="ARBA" id="ARBA00023157"/>
    </source>
</evidence>
<dbReference type="EMBL" id="ABDC03028691">
    <property type="status" value="NOT_ANNOTATED_CDS"/>
    <property type="molecule type" value="Genomic_DNA"/>
</dbReference>
<dbReference type="Pfam" id="PF00084">
    <property type="entry name" value="Sushi"/>
    <property type="match status" value="1"/>
</dbReference>
<dbReference type="Gene3D" id="2.20.28.230">
    <property type="match status" value="1"/>
</dbReference>
<comment type="caution">
    <text evidence="17">Lacks conserved residue(s) required for the propagation of feature annotation.</text>
</comment>
<evidence type="ECO:0000256" key="2">
    <source>
        <dbReference type="ARBA" id="ARBA00004241"/>
    </source>
</evidence>
<dbReference type="FunFam" id="2.20.28.230:FF:000001">
    <property type="entry name" value="Interleukin 15 receptor subunit alpha"/>
    <property type="match status" value="1"/>
</dbReference>
<keyword evidence="7 19" id="KW-0732">Signal</keyword>
<keyword evidence="4" id="KW-0597">Phosphoprotein</keyword>
<keyword evidence="5 17" id="KW-0768">Sushi</keyword>
<evidence type="ECO:0000256" key="15">
    <source>
        <dbReference type="ARBA" id="ARBA00062744"/>
    </source>
</evidence>
<feature type="region of interest" description="Disordered" evidence="18">
    <location>
        <begin position="113"/>
        <end position="196"/>
    </location>
</feature>
<evidence type="ECO:0000256" key="17">
    <source>
        <dbReference type="PROSITE-ProRule" id="PRU00302"/>
    </source>
</evidence>
<comment type="subunit">
    <text evidence="15">The interleukin-15 receptor IL15R is a heterotrimer of IL15RA, IL2RB and IL2RG. IL15RA also self-associates. Interacts with SYK.</text>
</comment>
<name>A0A8C5UWC8_MICMU</name>
<feature type="signal peptide" evidence="19">
    <location>
        <begin position="1"/>
        <end position="28"/>
    </location>
</feature>
<evidence type="ECO:0000256" key="1">
    <source>
        <dbReference type="ARBA" id="ARBA00004239"/>
    </source>
</evidence>
<keyword evidence="8" id="KW-1133">Transmembrane helix</keyword>
<keyword evidence="6" id="KW-0812">Transmembrane</keyword>
<dbReference type="GO" id="GO:0031965">
    <property type="term" value="C:nuclear membrane"/>
    <property type="evidence" value="ECO:0007669"/>
    <property type="project" value="UniProtKB-SubCell"/>
</dbReference>
<evidence type="ECO:0000259" key="20">
    <source>
        <dbReference type="PROSITE" id="PS50923"/>
    </source>
</evidence>
<proteinExistence type="predicted"/>
<reference evidence="21" key="2">
    <citation type="submission" date="2025-08" db="UniProtKB">
        <authorList>
            <consortium name="Ensembl"/>
        </authorList>
    </citation>
    <scope>IDENTIFICATION</scope>
</reference>
<reference evidence="21" key="1">
    <citation type="submission" date="2016-12" db="EMBL/GenBank/DDBJ databases">
        <title>Mouse lemur reference genome and diversity panel.</title>
        <authorList>
            <person name="Harris R."/>
            <person name="Larsen P."/>
            <person name="Liu Y."/>
            <person name="Hughes D.S."/>
            <person name="Murali S."/>
            <person name="Raveendran M."/>
            <person name="Korchina V."/>
            <person name="Wang M."/>
            <person name="Jhangiani S."/>
            <person name="Bandaranaike D."/>
            <person name="Bellair M."/>
            <person name="Blankenburg K."/>
            <person name="Chao H."/>
            <person name="Dahdouli M."/>
            <person name="Dinh H."/>
            <person name="Doddapaneni H."/>
            <person name="English A."/>
            <person name="Firestine M."/>
            <person name="Gnanaolivu R."/>
            <person name="Gross S."/>
            <person name="Hernandez B."/>
            <person name="Javaid M."/>
            <person name="Jayaseelan J."/>
            <person name="Jones J."/>
            <person name="Khan Z."/>
            <person name="Kovar C."/>
            <person name="Kurapati P."/>
            <person name="Le B."/>
            <person name="Lee S."/>
            <person name="Li M."/>
            <person name="Mathew T."/>
            <person name="Narasimhan A."/>
            <person name="Ngo D."/>
            <person name="Nguyen L."/>
            <person name="Okwuonu G."/>
            <person name="Ongeri F."/>
            <person name="Osuji N."/>
            <person name="Pu L.-L."/>
            <person name="Puazo M."/>
            <person name="Quiroz J."/>
            <person name="Raj R."/>
            <person name="Rajbhandari K."/>
            <person name="Reid J.G."/>
            <person name="Santibanez J."/>
            <person name="Sexton D."/>
            <person name="Skinner E."/>
            <person name="Vee V."/>
            <person name="Weissenberger G."/>
            <person name="Wu Y."/>
            <person name="Xin Y."/>
            <person name="Han Y."/>
            <person name="Campbell C."/>
            <person name="Brown A."/>
            <person name="Sullivan B."/>
            <person name="Shelton J."/>
            <person name="Brown S."/>
            <person name="Dudchenko O."/>
            <person name="Machol I."/>
            <person name="Durand N."/>
            <person name="Shamim M."/>
            <person name="Lieberman A."/>
            <person name="Muzny D.M."/>
            <person name="Richards S."/>
            <person name="Yoder A."/>
            <person name="Worley K.C."/>
            <person name="Rogers J."/>
            <person name="Gibbs R.A."/>
        </authorList>
    </citation>
    <scope>NUCLEOTIDE SEQUENCE [LARGE SCALE GENOMIC DNA]</scope>
</reference>
<dbReference type="GeneTree" id="ENSGT00390000000121"/>
<organism evidence="21 22">
    <name type="scientific">Microcebus murinus</name>
    <name type="common">Gray mouse lemur</name>
    <name type="synonym">Lemur murinus</name>
    <dbReference type="NCBI Taxonomy" id="30608"/>
    <lineage>
        <taxon>Eukaryota</taxon>
        <taxon>Metazoa</taxon>
        <taxon>Chordata</taxon>
        <taxon>Craniata</taxon>
        <taxon>Vertebrata</taxon>
        <taxon>Euteleostomi</taxon>
        <taxon>Mammalia</taxon>
        <taxon>Eutheria</taxon>
        <taxon>Euarchontoglires</taxon>
        <taxon>Primates</taxon>
        <taxon>Strepsirrhini</taxon>
        <taxon>Lemuriformes</taxon>
        <taxon>Cheirogaleidae</taxon>
        <taxon>Microcebus</taxon>
    </lineage>
</organism>
<evidence type="ECO:0000256" key="14">
    <source>
        <dbReference type="ARBA" id="ARBA00046292"/>
    </source>
</evidence>
<dbReference type="AlphaFoldDB" id="A0A8C5UWC8"/>
<dbReference type="GO" id="GO:0005576">
    <property type="term" value="C:extracellular region"/>
    <property type="evidence" value="ECO:0007669"/>
    <property type="project" value="UniProtKB-SubCell"/>
</dbReference>
<feature type="domain" description="Sushi" evidence="20">
    <location>
        <begin position="29"/>
        <end position="93"/>
    </location>
</feature>
<evidence type="ECO:0000313" key="21">
    <source>
        <dbReference type="Ensembl" id="ENSMICP00000008794.3"/>
    </source>
</evidence>
<keyword evidence="12" id="KW-0325">Glycoprotein</keyword>
<dbReference type="PROSITE" id="PS50923">
    <property type="entry name" value="SUSHI"/>
    <property type="match status" value="1"/>
</dbReference>
<reference evidence="21" key="3">
    <citation type="submission" date="2025-09" db="UniProtKB">
        <authorList>
            <consortium name="Ensembl"/>
        </authorList>
    </citation>
    <scope>IDENTIFICATION</scope>
</reference>
<dbReference type="InterPro" id="IPR035976">
    <property type="entry name" value="Sushi/SCR/CCP_sf"/>
</dbReference>
<evidence type="ECO:0000256" key="19">
    <source>
        <dbReference type="SAM" id="SignalP"/>
    </source>
</evidence>
<dbReference type="Ensembl" id="ENSMICT00000009663.3">
    <property type="protein sequence ID" value="ENSMICP00000008794.3"/>
    <property type="gene ID" value="ENSMICG00000009667.3"/>
</dbReference>
<protein>
    <recommendedName>
        <fullName evidence="16">Interleukin-15 receptor subunit alpha</fullName>
    </recommendedName>
</protein>
<evidence type="ECO:0000256" key="6">
    <source>
        <dbReference type="ARBA" id="ARBA00022692"/>
    </source>
</evidence>